<dbReference type="AlphaFoldDB" id="A0A830CI14"/>
<evidence type="ECO:0000256" key="1">
    <source>
        <dbReference type="ARBA" id="ARBA00022441"/>
    </source>
</evidence>
<reference evidence="3" key="1">
    <citation type="submission" date="2020-07" db="EMBL/GenBank/DDBJ databases">
        <title>Ethylene signaling mediates host invasion by parasitic plants.</title>
        <authorList>
            <person name="Yoshida S."/>
        </authorList>
    </citation>
    <scope>NUCLEOTIDE SEQUENCE</scope>
    <source>
        <strain evidence="3">Okayama</strain>
    </source>
</reference>
<evidence type="ECO:0000313" key="3">
    <source>
        <dbReference type="EMBL" id="GFP94051.1"/>
    </source>
</evidence>
<dbReference type="Gene3D" id="2.120.10.80">
    <property type="entry name" value="Kelch-type beta propeller"/>
    <property type="match status" value="1"/>
</dbReference>
<dbReference type="PANTHER" id="PTHR46122">
    <property type="entry name" value="GALACTOSE OXIDASE/KELCH REPEAT PROTEIN-RELATED"/>
    <property type="match status" value="1"/>
</dbReference>
<keyword evidence="4" id="KW-1185">Reference proteome</keyword>
<dbReference type="InterPro" id="IPR015915">
    <property type="entry name" value="Kelch-typ_b-propeller"/>
</dbReference>
<dbReference type="GO" id="GO:0005829">
    <property type="term" value="C:cytosol"/>
    <property type="evidence" value="ECO:0007669"/>
    <property type="project" value="TreeGrafter"/>
</dbReference>
<dbReference type="SMART" id="SM00612">
    <property type="entry name" value="Kelch"/>
    <property type="match status" value="3"/>
</dbReference>
<dbReference type="PANTHER" id="PTHR46122:SF5">
    <property type="entry name" value="F-BOX DOMAIN-CONTAINING PROTEIN"/>
    <property type="match status" value="1"/>
</dbReference>
<comment type="caution">
    <text evidence="3">The sequence shown here is derived from an EMBL/GenBank/DDBJ whole genome shotgun (WGS) entry which is preliminary data.</text>
</comment>
<keyword evidence="2" id="KW-0677">Repeat</keyword>
<evidence type="ECO:0000256" key="2">
    <source>
        <dbReference type="ARBA" id="ARBA00022737"/>
    </source>
</evidence>
<proteinExistence type="predicted"/>
<protein>
    <submittedName>
        <fullName evidence="3">F-box/kelch-repeat protein at3g27150</fullName>
    </submittedName>
</protein>
<sequence>MPEEVEDLDEQTEIISIPKRTRMSQNGSSDNEPQDADYHYSHIPSLSYELESLIFARFPRSEYWRLTSVNKRCLSLLKTGELYKIRKEIGFREPSVFMFASGESSWWAFDRAFNSRKKLPVLPSDPCFASGDKETLSAGTHLLVSGREIDGLVVWRYELARDKWFKGPSMISPRCLFASATCGDRAYVAGGMGASLSRGDEVYDTAERYDPESRSWDPLPRMKKKRKLCAGFYMDGKFYVVGGRNKDGELTCGEFFDERSNKWELIPDMLKDDPVRSSHSPPLLAVVNNELYSLEASTNQLKVYLKRTNTWRQLGRVPLRADCNRGWGVAFKSLGDELLVIGASSDYFGVGNYMAIYTCCPDPESGELNWKALDCGNRNRLSHFILNCSVMVA</sequence>
<dbReference type="GO" id="GO:0005634">
    <property type="term" value="C:nucleus"/>
    <property type="evidence" value="ECO:0007669"/>
    <property type="project" value="UniProtKB-ARBA"/>
</dbReference>
<dbReference type="Pfam" id="PF01344">
    <property type="entry name" value="Kelch_1"/>
    <property type="match status" value="2"/>
</dbReference>
<evidence type="ECO:0000313" key="4">
    <source>
        <dbReference type="Proteomes" id="UP000653305"/>
    </source>
</evidence>
<name>A0A830CI14_9LAMI</name>
<dbReference type="InterPro" id="IPR052439">
    <property type="entry name" value="F-box/Kelch-repeat"/>
</dbReference>
<dbReference type="FunFam" id="2.120.10.80:FF:000007">
    <property type="entry name" value="F-box/kelch-repeat protein SKIP11"/>
    <property type="match status" value="1"/>
</dbReference>
<dbReference type="SUPFAM" id="SSF117281">
    <property type="entry name" value="Kelch motif"/>
    <property type="match status" value="1"/>
</dbReference>
<accession>A0A830CI14</accession>
<organism evidence="3 4">
    <name type="scientific">Phtheirospermum japonicum</name>
    <dbReference type="NCBI Taxonomy" id="374723"/>
    <lineage>
        <taxon>Eukaryota</taxon>
        <taxon>Viridiplantae</taxon>
        <taxon>Streptophyta</taxon>
        <taxon>Embryophyta</taxon>
        <taxon>Tracheophyta</taxon>
        <taxon>Spermatophyta</taxon>
        <taxon>Magnoliopsida</taxon>
        <taxon>eudicotyledons</taxon>
        <taxon>Gunneridae</taxon>
        <taxon>Pentapetalae</taxon>
        <taxon>asterids</taxon>
        <taxon>lamiids</taxon>
        <taxon>Lamiales</taxon>
        <taxon>Orobanchaceae</taxon>
        <taxon>Orobanchaceae incertae sedis</taxon>
        <taxon>Phtheirospermum</taxon>
    </lineage>
</organism>
<dbReference type="Proteomes" id="UP000653305">
    <property type="component" value="Unassembled WGS sequence"/>
</dbReference>
<gene>
    <name evidence="3" type="ORF">PHJA_001549500</name>
</gene>
<dbReference type="InterPro" id="IPR006652">
    <property type="entry name" value="Kelch_1"/>
</dbReference>
<dbReference type="OrthoDB" id="191037at2759"/>
<keyword evidence="1" id="KW-0880">Kelch repeat</keyword>
<dbReference type="EMBL" id="BMAC01000333">
    <property type="protein sequence ID" value="GFP94051.1"/>
    <property type="molecule type" value="Genomic_DNA"/>
</dbReference>